<dbReference type="Proteomes" id="UP000067626">
    <property type="component" value="Chromosome"/>
</dbReference>
<feature type="DNA-binding region" description="H-T-H motif" evidence="2">
    <location>
        <begin position="40"/>
        <end position="59"/>
    </location>
</feature>
<keyword evidence="1 2" id="KW-0238">DNA-binding</keyword>
<reference evidence="4 5" key="1">
    <citation type="submission" date="2015-07" db="EMBL/GenBank/DDBJ databases">
        <title>Genome analysis of myxobacterium Chondromyces crocatus Cm c5 reveals a high potential for natural compound synthesis and the genetic basis for the loss of fruiting body formation.</title>
        <authorList>
            <person name="Zaburannyi N."/>
            <person name="Bunk B."/>
            <person name="Maier J."/>
            <person name="Overmann J."/>
            <person name="Mueller R."/>
        </authorList>
    </citation>
    <scope>NUCLEOTIDE SEQUENCE [LARGE SCALE GENOMIC DNA]</scope>
    <source>
        <strain evidence="4 5">Cm c5</strain>
    </source>
</reference>
<dbReference type="RefSeq" id="WP_050428920.1">
    <property type="nucleotide sequence ID" value="NZ_CP012159.1"/>
</dbReference>
<dbReference type="STRING" id="52.CMC5_005100"/>
<dbReference type="InterPro" id="IPR036271">
    <property type="entry name" value="Tet_transcr_reg_TetR-rel_C_sf"/>
</dbReference>
<protein>
    <recommendedName>
        <fullName evidence="3">HTH tetR-type domain-containing protein</fullName>
    </recommendedName>
</protein>
<evidence type="ECO:0000256" key="2">
    <source>
        <dbReference type="PROSITE-ProRule" id="PRU00335"/>
    </source>
</evidence>
<dbReference type="InterPro" id="IPR001647">
    <property type="entry name" value="HTH_TetR"/>
</dbReference>
<dbReference type="SUPFAM" id="SSF46689">
    <property type="entry name" value="Homeodomain-like"/>
    <property type="match status" value="1"/>
</dbReference>
<gene>
    <name evidence="4" type="ORF">CMC5_005100</name>
</gene>
<accession>A0A0K1E6S1</accession>
<dbReference type="EMBL" id="CP012159">
    <property type="protein sequence ID" value="AKT36397.1"/>
    <property type="molecule type" value="Genomic_DNA"/>
</dbReference>
<dbReference type="AlphaFoldDB" id="A0A0K1E6S1"/>
<evidence type="ECO:0000313" key="4">
    <source>
        <dbReference type="EMBL" id="AKT36397.1"/>
    </source>
</evidence>
<dbReference type="Gene3D" id="1.10.357.10">
    <property type="entry name" value="Tetracycline Repressor, domain 2"/>
    <property type="match status" value="1"/>
</dbReference>
<name>A0A0K1E6S1_CHOCO</name>
<dbReference type="GO" id="GO:0000976">
    <property type="term" value="F:transcription cis-regulatory region binding"/>
    <property type="evidence" value="ECO:0007669"/>
    <property type="project" value="TreeGrafter"/>
</dbReference>
<feature type="domain" description="HTH tetR-type" evidence="3">
    <location>
        <begin position="17"/>
        <end position="77"/>
    </location>
</feature>
<dbReference type="InterPro" id="IPR050109">
    <property type="entry name" value="HTH-type_TetR-like_transc_reg"/>
</dbReference>
<dbReference type="KEGG" id="ccro:CMC5_005100"/>
<organism evidence="4 5">
    <name type="scientific">Chondromyces crocatus</name>
    <dbReference type="NCBI Taxonomy" id="52"/>
    <lineage>
        <taxon>Bacteria</taxon>
        <taxon>Pseudomonadati</taxon>
        <taxon>Myxococcota</taxon>
        <taxon>Polyangia</taxon>
        <taxon>Polyangiales</taxon>
        <taxon>Polyangiaceae</taxon>
        <taxon>Chondromyces</taxon>
    </lineage>
</organism>
<dbReference type="PROSITE" id="PS50977">
    <property type="entry name" value="HTH_TETR_2"/>
    <property type="match status" value="1"/>
</dbReference>
<dbReference type="SUPFAM" id="SSF48498">
    <property type="entry name" value="Tetracyclin repressor-like, C-terminal domain"/>
    <property type="match status" value="1"/>
</dbReference>
<dbReference type="PANTHER" id="PTHR30055">
    <property type="entry name" value="HTH-TYPE TRANSCRIPTIONAL REGULATOR RUTR"/>
    <property type="match status" value="1"/>
</dbReference>
<dbReference type="PANTHER" id="PTHR30055:SF226">
    <property type="entry name" value="HTH-TYPE TRANSCRIPTIONAL REGULATOR PKSA"/>
    <property type="match status" value="1"/>
</dbReference>
<dbReference type="InterPro" id="IPR009057">
    <property type="entry name" value="Homeodomain-like_sf"/>
</dbReference>
<evidence type="ECO:0000259" key="3">
    <source>
        <dbReference type="PROSITE" id="PS50977"/>
    </source>
</evidence>
<sequence>MSTVTKTKPRRREQQKLDKRERIQKAAWDLFSTAGYEATTTKQVAEAAQVATGTLFLYARDKPDLICMVMHDRLAAAVDGRFQTLPRPASLLDQLMYLFRGLFEMYGEHPRVSLAFVQHYPGADGPNGQQLTALTAKFLSLISQLVVDRQARGEVGAEVDPRQAATNIFSLYYGALMSWMTGARSLPEALDPGLRSALALQIRGFRP</sequence>
<proteinExistence type="predicted"/>
<evidence type="ECO:0000256" key="1">
    <source>
        <dbReference type="ARBA" id="ARBA00023125"/>
    </source>
</evidence>
<dbReference type="Pfam" id="PF00440">
    <property type="entry name" value="TetR_N"/>
    <property type="match status" value="1"/>
</dbReference>
<evidence type="ECO:0000313" key="5">
    <source>
        <dbReference type="Proteomes" id="UP000067626"/>
    </source>
</evidence>
<dbReference type="GO" id="GO:0003700">
    <property type="term" value="F:DNA-binding transcription factor activity"/>
    <property type="evidence" value="ECO:0007669"/>
    <property type="project" value="TreeGrafter"/>
</dbReference>
<keyword evidence="5" id="KW-1185">Reference proteome</keyword>